<dbReference type="InterPro" id="IPR050272">
    <property type="entry name" value="Isochorismatase-like_hydrls"/>
</dbReference>
<evidence type="ECO:0000259" key="3">
    <source>
        <dbReference type="Pfam" id="PF00857"/>
    </source>
</evidence>
<dbReference type="STRING" id="1121391.SAMN02745206_02644"/>
<feature type="signal peptide" evidence="2">
    <location>
        <begin position="1"/>
        <end position="26"/>
    </location>
</feature>
<dbReference type="Gene3D" id="3.40.50.850">
    <property type="entry name" value="Isochorismatase-like"/>
    <property type="match status" value="1"/>
</dbReference>
<dbReference type="Pfam" id="PF00857">
    <property type="entry name" value="Isochorismatase"/>
    <property type="match status" value="1"/>
</dbReference>
<sequence length="221" mass="23800">MGKEWVRTAIVLAVLLSGMGAAPVGADGPASEKGLIVDLWNRVVAPEPVALERVSLPASETALLMLDFQYQNCNDERRPRCVASLPAVKGLLERARKAGVLVVYTLTPRGTPADVRKEVAREPSEPLVASGPDKFIRTDLEKILSERGIKTVVPVGTAAHGAVLHTAAGAVFRGFRAVVPVDGMSAESLYAEQYTAWHLTHAPVVRNNTTLTRLDWITFSP</sequence>
<reference evidence="5" key="1">
    <citation type="submission" date="2016-11" db="EMBL/GenBank/DDBJ databases">
        <authorList>
            <person name="Varghese N."/>
            <person name="Submissions S."/>
        </authorList>
    </citation>
    <scope>NUCLEOTIDE SEQUENCE [LARGE SCALE GENOMIC DNA]</scope>
    <source>
        <strain evidence="5">DSM 9756</strain>
    </source>
</reference>
<feature type="domain" description="Isochorismatase-like" evidence="3">
    <location>
        <begin position="61"/>
        <end position="199"/>
    </location>
</feature>
<dbReference type="PANTHER" id="PTHR43540:SF6">
    <property type="entry name" value="ISOCHORISMATASE-LIKE DOMAIN-CONTAINING PROTEIN"/>
    <property type="match status" value="1"/>
</dbReference>
<evidence type="ECO:0000256" key="2">
    <source>
        <dbReference type="SAM" id="SignalP"/>
    </source>
</evidence>
<keyword evidence="1" id="KW-0378">Hydrolase</keyword>
<dbReference type="OrthoDB" id="8348970at2"/>
<evidence type="ECO:0000313" key="4">
    <source>
        <dbReference type="EMBL" id="SHF78321.1"/>
    </source>
</evidence>
<feature type="chain" id="PRO_5012702736" evidence="2">
    <location>
        <begin position="27"/>
        <end position="221"/>
    </location>
</feature>
<dbReference type="AlphaFoldDB" id="A0A1M5EGY6"/>
<evidence type="ECO:0000313" key="5">
    <source>
        <dbReference type="Proteomes" id="UP000184076"/>
    </source>
</evidence>
<dbReference type="Proteomes" id="UP000184076">
    <property type="component" value="Unassembled WGS sequence"/>
</dbReference>
<protein>
    <submittedName>
        <fullName evidence="4">Nicotinamidase-related amidase</fullName>
    </submittedName>
</protein>
<dbReference type="InterPro" id="IPR036380">
    <property type="entry name" value="Isochorismatase-like_sf"/>
</dbReference>
<evidence type="ECO:0000256" key="1">
    <source>
        <dbReference type="ARBA" id="ARBA00022801"/>
    </source>
</evidence>
<dbReference type="GO" id="GO:0016787">
    <property type="term" value="F:hydrolase activity"/>
    <property type="evidence" value="ECO:0007669"/>
    <property type="project" value="UniProtKB-KW"/>
</dbReference>
<accession>A0A1M5EGY6</accession>
<dbReference type="SUPFAM" id="SSF52499">
    <property type="entry name" value="Isochorismatase-like hydrolases"/>
    <property type="match status" value="1"/>
</dbReference>
<keyword evidence="2" id="KW-0732">Signal</keyword>
<dbReference type="PANTHER" id="PTHR43540">
    <property type="entry name" value="PEROXYUREIDOACRYLATE/UREIDOACRYLATE AMIDOHYDROLASE-RELATED"/>
    <property type="match status" value="1"/>
</dbReference>
<dbReference type="RefSeq" id="WP_073040248.1">
    <property type="nucleotide sequence ID" value="NZ_FQVB01000027.1"/>
</dbReference>
<keyword evidence="5" id="KW-1185">Reference proteome</keyword>
<dbReference type="EMBL" id="FQVB01000027">
    <property type="protein sequence ID" value="SHF78321.1"/>
    <property type="molecule type" value="Genomic_DNA"/>
</dbReference>
<name>A0A1M5EGY6_9BACT</name>
<dbReference type="InterPro" id="IPR000868">
    <property type="entry name" value="Isochorismatase-like_dom"/>
</dbReference>
<gene>
    <name evidence="4" type="ORF">SAMN02745206_02644</name>
</gene>
<organism evidence="4 5">
    <name type="scientific">Desulfacinum infernum DSM 9756</name>
    <dbReference type="NCBI Taxonomy" id="1121391"/>
    <lineage>
        <taxon>Bacteria</taxon>
        <taxon>Pseudomonadati</taxon>
        <taxon>Thermodesulfobacteriota</taxon>
        <taxon>Syntrophobacteria</taxon>
        <taxon>Syntrophobacterales</taxon>
        <taxon>Syntrophobacteraceae</taxon>
        <taxon>Desulfacinum</taxon>
    </lineage>
</organism>
<proteinExistence type="predicted"/>